<keyword evidence="7" id="KW-0479">Metal-binding</keyword>
<evidence type="ECO:0000256" key="1">
    <source>
        <dbReference type="ARBA" id="ARBA00001970"/>
    </source>
</evidence>
<comment type="cofactor">
    <cofactor evidence="1">
        <name>heme b</name>
        <dbReference type="ChEBI" id="CHEBI:60344"/>
    </cofactor>
</comment>
<proteinExistence type="inferred from homology"/>
<dbReference type="Gene3D" id="1.20.950.20">
    <property type="entry name" value="Transmembrane di-heme cytochromes, Chain C"/>
    <property type="match status" value="2"/>
</dbReference>
<dbReference type="EMBL" id="CP100390">
    <property type="protein sequence ID" value="UZE95269.1"/>
    <property type="molecule type" value="Genomic_DNA"/>
</dbReference>
<evidence type="ECO:0000256" key="13">
    <source>
        <dbReference type="SAM" id="Phobius"/>
    </source>
</evidence>
<feature type="domain" description="Cytochrome b561 bacterial/Ni-hydrogenase" evidence="14">
    <location>
        <begin position="10"/>
        <end position="180"/>
    </location>
</feature>
<sequence>MNIRSSHTEWGILSIAIHWVVAVVVFGLFGVGLYMVELDYYDSMYRTAPFVHKSVGVLLFMLMVFRVFWRFVNTTPDVLATHKKWEQKSAHWAHIALYCLLMVLMISGYLISTADGRAISVFGWFEIPSIINGIDNQEDIAGEVHEILAYILMFVVAIHAMGALKHHFIDKDRTLLRMLGKTKSE</sequence>
<evidence type="ECO:0000256" key="7">
    <source>
        <dbReference type="ARBA" id="ARBA00022723"/>
    </source>
</evidence>
<organism evidence="15 16">
    <name type="scientific">Alkalimarinus alittae</name>
    <dbReference type="NCBI Taxonomy" id="2961619"/>
    <lineage>
        <taxon>Bacteria</taxon>
        <taxon>Pseudomonadati</taxon>
        <taxon>Pseudomonadota</taxon>
        <taxon>Gammaproteobacteria</taxon>
        <taxon>Alteromonadales</taxon>
        <taxon>Alteromonadaceae</taxon>
        <taxon>Alkalimarinus</taxon>
    </lineage>
</organism>
<keyword evidence="6 13" id="KW-0812">Transmembrane</keyword>
<dbReference type="InterPro" id="IPR052168">
    <property type="entry name" value="Cytochrome_b561_oxidase"/>
</dbReference>
<dbReference type="SUPFAM" id="SSF81342">
    <property type="entry name" value="Transmembrane di-heme cytochromes"/>
    <property type="match status" value="1"/>
</dbReference>
<keyword evidence="9 13" id="KW-1133">Transmembrane helix</keyword>
<dbReference type="InterPro" id="IPR011577">
    <property type="entry name" value="Cyt_b561_bac/Ni-Hgenase"/>
</dbReference>
<gene>
    <name evidence="15" type="ORF">NKI27_14525</name>
</gene>
<dbReference type="Proteomes" id="UP001163739">
    <property type="component" value="Chromosome"/>
</dbReference>
<dbReference type="Pfam" id="PF01292">
    <property type="entry name" value="Ni_hydr_CYTB"/>
    <property type="match status" value="1"/>
</dbReference>
<accession>A0ABY6MZU4</accession>
<keyword evidence="16" id="KW-1185">Reference proteome</keyword>
<dbReference type="PANTHER" id="PTHR30529">
    <property type="entry name" value="CYTOCHROME B561"/>
    <property type="match status" value="1"/>
</dbReference>
<evidence type="ECO:0000256" key="3">
    <source>
        <dbReference type="ARBA" id="ARBA00022448"/>
    </source>
</evidence>
<keyword evidence="3" id="KW-0813">Transport</keyword>
<keyword evidence="4" id="KW-1003">Cell membrane</keyword>
<comment type="subcellular location">
    <subcellularLocation>
        <location evidence="2">Cell membrane</location>
        <topology evidence="2">Multi-pass membrane protein</topology>
    </subcellularLocation>
</comment>
<evidence type="ECO:0000256" key="5">
    <source>
        <dbReference type="ARBA" id="ARBA00022617"/>
    </source>
</evidence>
<keyword evidence="11 13" id="KW-0472">Membrane</keyword>
<evidence type="ECO:0000256" key="4">
    <source>
        <dbReference type="ARBA" id="ARBA00022475"/>
    </source>
</evidence>
<evidence type="ECO:0000256" key="12">
    <source>
        <dbReference type="ARBA" id="ARBA00037975"/>
    </source>
</evidence>
<protein>
    <submittedName>
        <fullName evidence="15">Cytochrome b</fullName>
    </submittedName>
</protein>
<evidence type="ECO:0000256" key="9">
    <source>
        <dbReference type="ARBA" id="ARBA00022989"/>
    </source>
</evidence>
<comment type="similarity">
    <text evidence="12">Belongs to the cytochrome b561 family.</text>
</comment>
<evidence type="ECO:0000256" key="2">
    <source>
        <dbReference type="ARBA" id="ARBA00004651"/>
    </source>
</evidence>
<reference evidence="15" key="1">
    <citation type="submission" date="2022-06" db="EMBL/GenBank/DDBJ databases">
        <title>Alkalimarinus sp. nov., isolated from gut of a Alitta virens.</title>
        <authorList>
            <person name="Yang A.I."/>
            <person name="Shin N.-R."/>
        </authorList>
    </citation>
    <scope>NUCLEOTIDE SEQUENCE</scope>
    <source>
        <strain evidence="15">A2M4</strain>
    </source>
</reference>
<evidence type="ECO:0000256" key="11">
    <source>
        <dbReference type="ARBA" id="ARBA00023136"/>
    </source>
</evidence>
<name>A0ABY6MZU4_9ALTE</name>
<evidence type="ECO:0000256" key="6">
    <source>
        <dbReference type="ARBA" id="ARBA00022692"/>
    </source>
</evidence>
<evidence type="ECO:0000259" key="14">
    <source>
        <dbReference type="Pfam" id="PF01292"/>
    </source>
</evidence>
<evidence type="ECO:0000256" key="8">
    <source>
        <dbReference type="ARBA" id="ARBA00022982"/>
    </source>
</evidence>
<dbReference type="PANTHER" id="PTHR30529:SF1">
    <property type="entry name" value="CYTOCHROME B561 HOMOLOG 2"/>
    <property type="match status" value="1"/>
</dbReference>
<feature type="transmembrane region" description="Helical" evidence="13">
    <location>
        <begin position="92"/>
        <end position="111"/>
    </location>
</feature>
<dbReference type="InterPro" id="IPR016174">
    <property type="entry name" value="Di-haem_cyt_TM"/>
</dbReference>
<feature type="transmembrane region" description="Helical" evidence="13">
    <location>
        <begin position="12"/>
        <end position="35"/>
    </location>
</feature>
<feature type="transmembrane region" description="Helical" evidence="13">
    <location>
        <begin position="147"/>
        <end position="164"/>
    </location>
</feature>
<feature type="transmembrane region" description="Helical" evidence="13">
    <location>
        <begin position="55"/>
        <end position="72"/>
    </location>
</feature>
<keyword evidence="8" id="KW-0249">Electron transport</keyword>
<dbReference type="RefSeq" id="WP_265046759.1">
    <property type="nucleotide sequence ID" value="NZ_CP100390.1"/>
</dbReference>
<evidence type="ECO:0000313" key="15">
    <source>
        <dbReference type="EMBL" id="UZE95269.1"/>
    </source>
</evidence>
<evidence type="ECO:0000313" key="16">
    <source>
        <dbReference type="Proteomes" id="UP001163739"/>
    </source>
</evidence>
<keyword evidence="10" id="KW-0408">Iron</keyword>
<evidence type="ECO:0000256" key="10">
    <source>
        <dbReference type="ARBA" id="ARBA00023004"/>
    </source>
</evidence>
<keyword evidence="5" id="KW-0349">Heme</keyword>